<dbReference type="STRING" id="1117702.AQZ52_14445"/>
<evidence type="ECO:0000313" key="4">
    <source>
        <dbReference type="EMBL" id="KUR70067.1"/>
    </source>
</evidence>
<name>A0A124JTD4_9SPHN</name>
<evidence type="ECO:0000313" key="5">
    <source>
        <dbReference type="Proteomes" id="UP000058012"/>
    </source>
</evidence>
<proteinExistence type="inferred from homology"/>
<protein>
    <submittedName>
        <fullName evidence="4">Molecular chaperone</fullName>
    </submittedName>
</protein>
<comment type="caution">
    <text evidence="4">The sequence shown here is derived from an EMBL/GenBank/DDBJ whole genome shotgun (WGS) entry which is preliminary data.</text>
</comment>
<evidence type="ECO:0000256" key="1">
    <source>
        <dbReference type="ARBA" id="ARBA00008231"/>
    </source>
</evidence>
<dbReference type="PANTHER" id="PTHR21013:SF10">
    <property type="entry name" value="ATP SYNTHASE MITOCHONDRIAL F1 COMPLEX ASSEMBLY FACTOR 2"/>
    <property type="match status" value="1"/>
</dbReference>
<organism evidence="4 5">
    <name type="scientific">Novosphingobium fuchskuhlense</name>
    <dbReference type="NCBI Taxonomy" id="1117702"/>
    <lineage>
        <taxon>Bacteria</taxon>
        <taxon>Pseudomonadati</taxon>
        <taxon>Pseudomonadota</taxon>
        <taxon>Alphaproteobacteria</taxon>
        <taxon>Sphingomonadales</taxon>
        <taxon>Sphingomonadaceae</taxon>
        <taxon>Novosphingobium</taxon>
    </lineage>
</organism>
<keyword evidence="3" id="KW-0143">Chaperone</keyword>
<dbReference type="InterPro" id="IPR042272">
    <property type="entry name" value="ATP12_ATP_synth-F1-assembly_N"/>
</dbReference>
<dbReference type="SUPFAM" id="SSF160909">
    <property type="entry name" value="ATP12-like"/>
    <property type="match status" value="1"/>
</dbReference>
<dbReference type="GO" id="GO:0043461">
    <property type="term" value="P:proton-transporting ATP synthase complex assembly"/>
    <property type="evidence" value="ECO:0007669"/>
    <property type="project" value="InterPro"/>
</dbReference>
<sequence length="231" mass="25171">MKRFYKAVTVAAGGTGFRVMLDGRPLRTVGGRAQIVPTAPLAEALAAEWSGQGEEIDPARFVFRDLADYALDVIVPGKAAVVDELIPYAETDTLCYRAEPDEALGIRQRAVWDPLLTAAEARWQVQFVRVAGIMHRPQPDQTLARLREDLESRDGFTLAAVKTTTSLAASLVLGLMAVEPGADVDALWDAANLEEDWQAELWGKDEEAQARRARRHAAFAAAARFAALARG</sequence>
<evidence type="ECO:0000256" key="2">
    <source>
        <dbReference type="ARBA" id="ARBA00022946"/>
    </source>
</evidence>
<dbReference type="InterPro" id="IPR023335">
    <property type="entry name" value="ATP12_ortho_dom_sf"/>
</dbReference>
<dbReference type="PANTHER" id="PTHR21013">
    <property type="entry name" value="ATP SYNTHASE MITOCHONDRIAL F1 COMPLEX ASSEMBLY FACTOR 2/ATP12 PROTEIN, MITOCHONDRIAL PRECURSOR"/>
    <property type="match status" value="1"/>
</dbReference>
<dbReference type="AlphaFoldDB" id="A0A124JTD4"/>
<dbReference type="Pfam" id="PF07542">
    <property type="entry name" value="ATP12"/>
    <property type="match status" value="1"/>
</dbReference>
<dbReference type="RefSeq" id="WP_067912446.1">
    <property type="nucleotide sequence ID" value="NZ_KQ954246.1"/>
</dbReference>
<dbReference type="InterPro" id="IPR011419">
    <property type="entry name" value="ATP12_ATP_synth-F1-assembly"/>
</dbReference>
<dbReference type="EMBL" id="LLZS01000009">
    <property type="protein sequence ID" value="KUR70067.1"/>
    <property type="molecule type" value="Genomic_DNA"/>
</dbReference>
<comment type="similarity">
    <text evidence="1">Belongs to the ATP12 family.</text>
</comment>
<keyword evidence="5" id="KW-1185">Reference proteome</keyword>
<dbReference type="Gene3D" id="3.30.2180.10">
    <property type="entry name" value="ATP12-like"/>
    <property type="match status" value="1"/>
</dbReference>
<dbReference type="Proteomes" id="UP000058012">
    <property type="component" value="Unassembled WGS sequence"/>
</dbReference>
<dbReference type="Gene3D" id="1.10.3580.10">
    <property type="entry name" value="ATP12 ATPase"/>
    <property type="match status" value="1"/>
</dbReference>
<reference evidence="4 5" key="1">
    <citation type="submission" date="2015-10" db="EMBL/GenBank/DDBJ databases">
        <title>Draft genome sequence of Novosphingobium fuchskuhlense DSM 25065 isolated from a surface water sample of the southwest basin of Lake Grosse Fuchskuhle.</title>
        <authorList>
            <person name="Ruckert C."/>
            <person name="Winkler A."/>
            <person name="Glaeser J."/>
            <person name="Grossart H.-P."/>
            <person name="Kalinowski J."/>
            <person name="Glaeser S."/>
        </authorList>
    </citation>
    <scope>NUCLEOTIDE SEQUENCE [LARGE SCALE GENOMIC DNA]</scope>
    <source>
        <strain evidence="4 5">FNE08-7</strain>
    </source>
</reference>
<gene>
    <name evidence="4" type="ORF">AQZ52_14445</name>
</gene>
<dbReference type="OrthoDB" id="9797825at2"/>
<keyword evidence="2" id="KW-0809">Transit peptide</keyword>
<accession>A0A124JTD4</accession>
<evidence type="ECO:0000256" key="3">
    <source>
        <dbReference type="ARBA" id="ARBA00023186"/>
    </source>
</evidence>